<protein>
    <submittedName>
        <fullName evidence="1">Leucine-rich repeat domain-containing protein</fullName>
    </submittedName>
</protein>
<dbReference type="Gene3D" id="3.80.10.10">
    <property type="entry name" value="Ribonuclease Inhibitor"/>
    <property type="match status" value="1"/>
</dbReference>
<gene>
    <name evidence="1" type="ORF">H9647_00820</name>
</gene>
<reference evidence="1 2" key="1">
    <citation type="submission" date="2020-08" db="EMBL/GenBank/DDBJ databases">
        <title>A Genomic Blueprint of the Chicken Gut Microbiome.</title>
        <authorList>
            <person name="Gilroy R."/>
            <person name="Ravi A."/>
            <person name="Getino M."/>
            <person name="Pursley I."/>
            <person name="Horton D.L."/>
            <person name="Alikhan N.-F."/>
            <person name="Baker D."/>
            <person name="Gharbi K."/>
            <person name="Hall N."/>
            <person name="Watson M."/>
            <person name="Adriaenssens E.M."/>
            <person name="Foster-Nyarko E."/>
            <person name="Jarju S."/>
            <person name="Secka A."/>
            <person name="Antonio M."/>
            <person name="Oren A."/>
            <person name="Chaudhuri R."/>
            <person name="La Ragione R.M."/>
            <person name="Hildebrand F."/>
            <person name="Pallen M.J."/>
        </authorList>
    </citation>
    <scope>NUCLEOTIDE SEQUENCE [LARGE SCALE GENOMIC DNA]</scope>
    <source>
        <strain evidence="1 2">Sa2BVA9</strain>
    </source>
</reference>
<dbReference type="InterPro" id="IPR032675">
    <property type="entry name" value="LRR_dom_sf"/>
</dbReference>
<evidence type="ECO:0000313" key="2">
    <source>
        <dbReference type="Proteomes" id="UP000608071"/>
    </source>
</evidence>
<organism evidence="1 2">
    <name type="scientific">Paenibacillus gallinarum</name>
    <dbReference type="NCBI Taxonomy" id="2762232"/>
    <lineage>
        <taxon>Bacteria</taxon>
        <taxon>Bacillati</taxon>
        <taxon>Bacillota</taxon>
        <taxon>Bacilli</taxon>
        <taxon>Bacillales</taxon>
        <taxon>Paenibacillaceae</taxon>
        <taxon>Paenibacillus</taxon>
    </lineage>
</organism>
<sequence length="277" mass="32129">MLLPEEHPEYIFHIDVKPRLIEDLDKVDDFSTELFIHGKTKNIQKLKSFSKLTKLWIETVNQNEFDTLMSLVNPNLKMLYIHEMRVKDLTCLGSLVHVEVLSLSWNTKATSLWDISQNTSLKSLLIKDFSKIHEIKALQNCTNLEQLDLSGGQWNSLKIDSLESLRSLHNLKYLGLSNISVQDQSLEPISHLKGLGEFAVSNQFPTEQYAMLSVALPHTQCDYFQSYTYLYHPIDGKDVIVTGKRKPFLNSTRDAKKLQKYDEKFKELQNSYRKDQF</sequence>
<proteinExistence type="predicted"/>
<dbReference type="RefSeq" id="WP_191797282.1">
    <property type="nucleotide sequence ID" value="NZ_JACSQL010000001.1"/>
</dbReference>
<comment type="caution">
    <text evidence="1">The sequence shown here is derived from an EMBL/GenBank/DDBJ whole genome shotgun (WGS) entry which is preliminary data.</text>
</comment>
<keyword evidence="2" id="KW-1185">Reference proteome</keyword>
<accession>A0ABR8ST06</accession>
<dbReference type="Proteomes" id="UP000608071">
    <property type="component" value="Unassembled WGS sequence"/>
</dbReference>
<dbReference type="SUPFAM" id="SSF52058">
    <property type="entry name" value="L domain-like"/>
    <property type="match status" value="1"/>
</dbReference>
<name>A0ABR8ST06_9BACL</name>
<dbReference type="EMBL" id="JACSQL010000001">
    <property type="protein sequence ID" value="MBD7966597.1"/>
    <property type="molecule type" value="Genomic_DNA"/>
</dbReference>
<evidence type="ECO:0000313" key="1">
    <source>
        <dbReference type="EMBL" id="MBD7966597.1"/>
    </source>
</evidence>